<dbReference type="RefSeq" id="WP_109908190.1">
    <property type="nucleotide sequence ID" value="NZ_QGLE01000030.1"/>
</dbReference>
<accession>A0A317DS31</accession>
<gene>
    <name evidence="1" type="ORF">DKG74_21270</name>
</gene>
<dbReference type="EMBL" id="QGLE01000030">
    <property type="protein sequence ID" value="PWR17488.1"/>
    <property type="molecule type" value="Genomic_DNA"/>
</dbReference>
<evidence type="ECO:0000313" key="1">
    <source>
        <dbReference type="EMBL" id="PWR17488.1"/>
    </source>
</evidence>
<reference evidence="1 2" key="1">
    <citation type="submission" date="2018-05" db="EMBL/GenBank/DDBJ databases">
        <title>Zavarzinia sp. HR-AS.</title>
        <authorList>
            <person name="Lee Y."/>
            <person name="Jeon C.O."/>
        </authorList>
    </citation>
    <scope>NUCLEOTIDE SEQUENCE [LARGE SCALE GENOMIC DNA]</scope>
    <source>
        <strain evidence="1 2">HR-AS</strain>
    </source>
</reference>
<organism evidence="1 2">
    <name type="scientific">Zavarzinia aquatilis</name>
    <dbReference type="NCBI Taxonomy" id="2211142"/>
    <lineage>
        <taxon>Bacteria</taxon>
        <taxon>Pseudomonadati</taxon>
        <taxon>Pseudomonadota</taxon>
        <taxon>Alphaproteobacteria</taxon>
        <taxon>Rhodospirillales</taxon>
        <taxon>Zavarziniaceae</taxon>
        <taxon>Zavarzinia</taxon>
    </lineage>
</organism>
<name>A0A317DS31_9PROT</name>
<dbReference type="OrthoDB" id="7298413at2"/>
<proteinExistence type="predicted"/>
<comment type="caution">
    <text evidence="1">The sequence shown here is derived from an EMBL/GenBank/DDBJ whole genome shotgun (WGS) entry which is preliminary data.</text>
</comment>
<evidence type="ECO:0008006" key="3">
    <source>
        <dbReference type="Google" id="ProtNLM"/>
    </source>
</evidence>
<dbReference type="AlphaFoldDB" id="A0A317DS31"/>
<dbReference type="Proteomes" id="UP000245461">
    <property type="component" value="Unassembled WGS sequence"/>
</dbReference>
<evidence type="ECO:0000313" key="2">
    <source>
        <dbReference type="Proteomes" id="UP000245461"/>
    </source>
</evidence>
<sequence>MTATRVVLAEVTATDGVTTETFRWTDTPIRPFNVGDGARPNAVCDARMIEGGDVSQDLYADLSRLEGALGAGDLVISNADGALSGYRAWRWQDIAIYLGRAAQDGTPDAFAAWTCILKGRVERPVWEVRTDGPSRLRLSIHDKRADLEQDVQARLYQGSNVGATGYEGGADDLKGKPVPLALGDLTRANISPPWVNGSTLTLQLNDGGDYDAETLRDRGADANMTRDADLTGAAFDAAAPAATHYVRDRTRGLLKLGGTLGGTVTAGLRGTIGAGGYTAEAPALIKRLLERRGYAGGEIGASFGTLAAPAACGLWLDSPVTYAEAIGQLARGFAGYVLPDPLGVWQVGRLAAPAGPAALAIDQYGVRSIEVDDSDALVPAKKITVRYARNYTMMREADLAGSIIGTARARELAEEWRTAVWSSPAVAAAWPTARELTIDTPLVAETDAQGLADSLGALFGQVRESWRVVVELDAAALALRLGDDCVQLDYPRQGISGLYRVIGKRVMAPARHLVTLRLWG</sequence>
<keyword evidence="2" id="KW-1185">Reference proteome</keyword>
<protein>
    <recommendedName>
        <fullName evidence="3">Tip attachment protein J domain-containing protein</fullName>
    </recommendedName>
</protein>